<keyword evidence="3" id="KW-1185">Reference proteome</keyword>
<dbReference type="RefSeq" id="XP_003677219.1">
    <property type="nucleotide sequence ID" value="XM_003677171.1"/>
</dbReference>
<dbReference type="OMA" id="TEYFKDC"/>
<reference key="2">
    <citation type="submission" date="2011-08" db="EMBL/GenBank/DDBJ databases">
        <title>Genome sequence of Naumovozyma castellii.</title>
        <authorList>
            <person name="Gordon J.L."/>
            <person name="Armisen D."/>
            <person name="Proux-Wera E."/>
            <person name="OhEigeartaigh S.S."/>
            <person name="Byrne K.P."/>
            <person name="Wolfe K.H."/>
        </authorList>
    </citation>
    <scope>NUCLEOTIDE SEQUENCE</scope>
    <source>
        <strain>Type strain:CBS 4309</strain>
    </source>
</reference>
<dbReference type="STRING" id="1064592.G0VH93"/>
<dbReference type="Proteomes" id="UP000001640">
    <property type="component" value="Chromosome 6"/>
</dbReference>
<dbReference type="AlphaFoldDB" id="G0VH93"/>
<evidence type="ECO:0000313" key="2">
    <source>
        <dbReference type="EMBL" id="CCC70866.1"/>
    </source>
</evidence>
<proteinExistence type="predicted"/>
<dbReference type="OrthoDB" id="4066051at2759"/>
<evidence type="ECO:0000256" key="1">
    <source>
        <dbReference type="SAM" id="MobiDB-lite"/>
    </source>
</evidence>
<sequence>MSSSSSSPIRAANTSGLTKEEEDLIIADSESDSDSNSQQKTQNVIRNLPEDYLDDISDSDLDQLDDDLNDPVLTRIPKLIKPVAPINIFKDDNISHKEVEIKQFDLGRSFDKKLATNISKLDELIKLAEKSPLKSPVVNLDIDKAKNAYRAQLKYKGNINEHIVDMVVRETISGQFKDWHFIDSEYNFKLLDPILDSDDFFYLNEIQMTEKIKKQFPTLHELCLALGCNKVKLNNIHISKEDLLQYDNLVELTPTENVMKLICYYGSDPLFNKIFICLILDRKIYESLFCDSLICTTIYCKLILQNDPDNESLFLQDYLQVVDKGNYFLHYRLIRLLPNLKNALIERLFKENQDTKLAQFVKTFNKLFDEKMYRDLLYFVLFIYGSDEMPFGNSKTTEYFKDCVYDMTQDGTNDVELSLMKGVLNLFYQINEV</sequence>
<evidence type="ECO:0000313" key="3">
    <source>
        <dbReference type="Proteomes" id="UP000001640"/>
    </source>
</evidence>
<organism evidence="2 3">
    <name type="scientific">Naumovozyma castellii</name>
    <name type="common">Yeast</name>
    <name type="synonym">Saccharomyces castellii</name>
    <dbReference type="NCBI Taxonomy" id="27288"/>
    <lineage>
        <taxon>Eukaryota</taxon>
        <taxon>Fungi</taxon>
        <taxon>Dikarya</taxon>
        <taxon>Ascomycota</taxon>
        <taxon>Saccharomycotina</taxon>
        <taxon>Saccharomycetes</taxon>
        <taxon>Saccharomycetales</taxon>
        <taxon>Saccharomycetaceae</taxon>
        <taxon>Naumovozyma</taxon>
    </lineage>
</organism>
<protein>
    <submittedName>
        <fullName evidence="2">Uncharacterized protein</fullName>
    </submittedName>
</protein>
<dbReference type="GO" id="GO:0019789">
    <property type="term" value="F:SUMO transferase activity"/>
    <property type="evidence" value="ECO:0007669"/>
    <property type="project" value="EnsemblFungi"/>
</dbReference>
<dbReference type="KEGG" id="ncs:NCAS_0F03820"/>
<dbReference type="Pfam" id="PF08691">
    <property type="entry name" value="Nse5"/>
    <property type="match status" value="1"/>
</dbReference>
<gene>
    <name evidence="2" type="primary">NCAS0F03820</name>
    <name evidence="2" type="ordered locus">NCAS_0F03820</name>
</gene>
<dbReference type="GO" id="GO:0042030">
    <property type="term" value="F:ATPase inhibitor activity"/>
    <property type="evidence" value="ECO:0007669"/>
    <property type="project" value="EnsemblFungi"/>
</dbReference>
<dbReference type="eggNOG" id="KOG4599">
    <property type="taxonomic scope" value="Eukaryota"/>
</dbReference>
<reference evidence="2 3" key="1">
    <citation type="journal article" date="2011" name="Proc. Natl. Acad. Sci. U.S.A.">
        <title>Evolutionary erosion of yeast sex chromosomes by mating-type switching accidents.</title>
        <authorList>
            <person name="Gordon J.L."/>
            <person name="Armisen D."/>
            <person name="Proux-Wera E."/>
            <person name="Oheigeartaigh S.S."/>
            <person name="Byrne K.P."/>
            <person name="Wolfe K.H."/>
        </authorList>
    </citation>
    <scope>NUCLEOTIDE SEQUENCE [LARGE SCALE GENOMIC DNA]</scope>
    <source>
        <strain evidence="3">ATCC 76901 / BCRC 22586 / CBS 4309 / NBRC 1992 / NRRL Y-12630</strain>
    </source>
</reference>
<dbReference type="InParanoid" id="G0VH93"/>
<feature type="compositionally biased region" description="Acidic residues" evidence="1">
    <location>
        <begin position="20"/>
        <end position="33"/>
    </location>
</feature>
<feature type="region of interest" description="Disordered" evidence="1">
    <location>
        <begin position="1"/>
        <end position="41"/>
    </location>
</feature>
<accession>G0VH93</accession>
<dbReference type="HOGENOM" id="CLU_051886_0_0_1"/>
<dbReference type="GeneID" id="96904512"/>
<dbReference type="GO" id="GO:0030915">
    <property type="term" value="C:Smc5-Smc6 complex"/>
    <property type="evidence" value="ECO:0007669"/>
    <property type="project" value="EnsemblFungi"/>
</dbReference>
<dbReference type="InterPro" id="IPR014803">
    <property type="entry name" value="DNA_repair_Nse5/Nse6"/>
</dbReference>
<dbReference type="FunCoup" id="G0VH93">
    <property type="interactions" value="46"/>
</dbReference>
<name>G0VH93_NAUCA</name>
<dbReference type="GO" id="GO:0006281">
    <property type="term" value="P:DNA repair"/>
    <property type="evidence" value="ECO:0007669"/>
    <property type="project" value="EnsemblFungi"/>
</dbReference>
<dbReference type="EMBL" id="HE576757">
    <property type="protein sequence ID" value="CCC70866.1"/>
    <property type="molecule type" value="Genomic_DNA"/>
</dbReference>